<keyword evidence="3" id="KW-1185">Reference proteome</keyword>
<reference evidence="2 3" key="1">
    <citation type="journal article" date="2023" name="Microbiol. Resour. Announc.">
        <title>Complete Genome Sequence of Mycobacterium wuenschmanii, a novel Nontuberculous Mycobacterium Isolated from a captive population of Amazon Milk Frogs.</title>
        <authorList>
            <person name="Hicks J."/>
            <person name="Zeineldin M."/>
            <person name="Ward H."/>
            <person name="Wuenschmann A."/>
            <person name="Camp P."/>
            <person name="Farrell D."/>
            <person name="Lehman K."/>
            <person name="Thacker T."/>
            <person name="Cuthbert E."/>
        </authorList>
    </citation>
    <scope>NUCLEOTIDE SEQUENCE [LARGE SCALE GENOMIC DNA]</scope>
    <source>
        <strain evidence="2 3">Wuenschmanii</strain>
    </source>
</reference>
<dbReference type="Proteomes" id="UP001236585">
    <property type="component" value="Chromosome"/>
</dbReference>
<evidence type="ECO:0000313" key="2">
    <source>
        <dbReference type="EMBL" id="WIM89562.1"/>
    </source>
</evidence>
<feature type="transmembrane region" description="Helical" evidence="1">
    <location>
        <begin position="107"/>
        <end position="124"/>
    </location>
</feature>
<keyword evidence="1" id="KW-0812">Transmembrane</keyword>
<evidence type="ECO:0000313" key="3">
    <source>
        <dbReference type="Proteomes" id="UP001236585"/>
    </source>
</evidence>
<dbReference type="EMBL" id="CP126981">
    <property type="protein sequence ID" value="WIM89562.1"/>
    <property type="molecule type" value="Genomic_DNA"/>
</dbReference>
<keyword evidence="1" id="KW-0472">Membrane</keyword>
<evidence type="ECO:0000256" key="1">
    <source>
        <dbReference type="SAM" id="Phobius"/>
    </source>
</evidence>
<gene>
    <name evidence="2" type="ORF">PT015_09090</name>
</gene>
<feature type="transmembrane region" description="Helical" evidence="1">
    <location>
        <begin position="136"/>
        <end position="160"/>
    </location>
</feature>
<dbReference type="RefSeq" id="WP_285190294.1">
    <property type="nucleotide sequence ID" value="NZ_CP126981.1"/>
</dbReference>
<protein>
    <submittedName>
        <fullName evidence="2">Uncharacterized protein</fullName>
    </submittedName>
</protein>
<organism evidence="2 3">
    <name type="scientific">Candidatus Mycobacterium wuenschmannii</name>
    <dbReference type="NCBI Taxonomy" id="3027808"/>
    <lineage>
        <taxon>Bacteria</taxon>
        <taxon>Bacillati</taxon>
        <taxon>Actinomycetota</taxon>
        <taxon>Actinomycetes</taxon>
        <taxon>Mycobacteriales</taxon>
        <taxon>Mycobacteriaceae</taxon>
        <taxon>Mycobacterium</taxon>
    </lineage>
</organism>
<proteinExistence type="predicted"/>
<keyword evidence="1" id="KW-1133">Transmembrane helix</keyword>
<name>A0ABY8W3G1_9MYCO</name>
<feature type="transmembrane region" description="Helical" evidence="1">
    <location>
        <begin position="48"/>
        <end position="67"/>
    </location>
</feature>
<accession>A0ABY8W3G1</accession>
<feature type="transmembrane region" description="Helical" evidence="1">
    <location>
        <begin position="79"/>
        <end position="102"/>
    </location>
</feature>
<sequence>MTEDDALSDAQIAAMSPAQRRDLIHRLERPLDEVFPPTLARRMRRSRLTLMVGGTIALIPWMVYLAFTLPDNYVAHNWPATWIGFDCVLIASMIATATLGWLRRQRVILPAFTTGVLLICDAWFDIMTAGTGQVWVSATTAGLINVPLAAIMIVGALRLVRLTAVRMWFLDPATPVWRLPLLP</sequence>